<dbReference type="RefSeq" id="WP_386834387.1">
    <property type="nucleotide sequence ID" value="NZ_JBHUNP010000001.1"/>
</dbReference>
<evidence type="ECO:0000256" key="1">
    <source>
        <dbReference type="SAM" id="MobiDB-lite"/>
    </source>
</evidence>
<dbReference type="Proteomes" id="UP001597521">
    <property type="component" value="Unassembled WGS sequence"/>
</dbReference>
<name>A0ABW5QMS6_9HYPH</name>
<evidence type="ECO:0000313" key="2">
    <source>
        <dbReference type="EMBL" id="MFD2648997.1"/>
    </source>
</evidence>
<sequence>MGKLVTFLQRPRTAPVEERPAGAAKILIFTGVRYERGTPPQPPTTNADPSRGKRKRV</sequence>
<reference evidence="3" key="1">
    <citation type="journal article" date="2019" name="Int. J. Syst. Evol. Microbiol.">
        <title>The Global Catalogue of Microorganisms (GCM) 10K type strain sequencing project: providing services to taxonomists for standard genome sequencing and annotation.</title>
        <authorList>
            <consortium name="The Broad Institute Genomics Platform"/>
            <consortium name="The Broad Institute Genome Sequencing Center for Infectious Disease"/>
            <person name="Wu L."/>
            <person name="Ma J."/>
        </authorList>
    </citation>
    <scope>NUCLEOTIDE SEQUENCE [LARGE SCALE GENOMIC DNA]</scope>
    <source>
        <strain evidence="3">CCM 7427</strain>
    </source>
</reference>
<dbReference type="EMBL" id="JBHUNP010000001">
    <property type="protein sequence ID" value="MFD2648997.1"/>
    <property type="molecule type" value="Genomic_DNA"/>
</dbReference>
<feature type="region of interest" description="Disordered" evidence="1">
    <location>
        <begin position="33"/>
        <end position="57"/>
    </location>
</feature>
<proteinExistence type="predicted"/>
<keyword evidence="3" id="KW-1185">Reference proteome</keyword>
<gene>
    <name evidence="2" type="ORF">ACFSX5_14500</name>
</gene>
<protein>
    <submittedName>
        <fullName evidence="2">Uncharacterized protein</fullName>
    </submittedName>
</protein>
<evidence type="ECO:0000313" key="3">
    <source>
        <dbReference type="Proteomes" id="UP001597521"/>
    </source>
</evidence>
<organism evidence="2 3">
    <name type="scientific">Devosia albogilva</name>
    <dbReference type="NCBI Taxonomy" id="429726"/>
    <lineage>
        <taxon>Bacteria</taxon>
        <taxon>Pseudomonadati</taxon>
        <taxon>Pseudomonadota</taxon>
        <taxon>Alphaproteobacteria</taxon>
        <taxon>Hyphomicrobiales</taxon>
        <taxon>Devosiaceae</taxon>
        <taxon>Devosia</taxon>
    </lineage>
</organism>
<accession>A0ABW5QMS6</accession>
<comment type="caution">
    <text evidence="2">The sequence shown here is derived from an EMBL/GenBank/DDBJ whole genome shotgun (WGS) entry which is preliminary data.</text>
</comment>